<comment type="caution">
    <text evidence="2">The sequence shown here is derived from an EMBL/GenBank/DDBJ whole genome shotgun (WGS) entry which is preliminary data.</text>
</comment>
<evidence type="ECO:0000313" key="2">
    <source>
        <dbReference type="EMBL" id="RVT96305.1"/>
    </source>
</evidence>
<protein>
    <submittedName>
        <fullName evidence="2">Uncharacterized protein</fullName>
    </submittedName>
</protein>
<reference evidence="2 3" key="1">
    <citation type="submission" date="2019-01" db="EMBL/GenBank/DDBJ databases">
        <authorList>
            <person name="Chen W.-M."/>
        </authorList>
    </citation>
    <scope>NUCLEOTIDE SEQUENCE [LARGE SCALE GENOMIC DNA]</scope>
    <source>
        <strain evidence="2 3">CCP-6</strain>
    </source>
</reference>
<sequence length="154" mass="16409">MKKPNPKAKVATPVAGSMRQTEPTPEAPPPAPVAAEPSSAEAVLAAIHRNATQTQKVLESYQAFNDVMLAKQPGAPEGALWVQLPGAPAFEVSITLPVDVRGRFSEREVQLIEAMLEDVTRNSMPVIVERVRDDLRGAVDAMLQQAGHPVAGNA</sequence>
<keyword evidence="3" id="KW-1185">Reference proteome</keyword>
<dbReference type="RefSeq" id="WP_127788238.1">
    <property type="nucleotide sequence ID" value="NZ_SACL01000004.1"/>
</dbReference>
<feature type="region of interest" description="Disordered" evidence="1">
    <location>
        <begin position="1"/>
        <end position="38"/>
    </location>
</feature>
<dbReference type="AlphaFoldDB" id="A0A437MFA8"/>
<name>A0A437MFA8_9PROT</name>
<organism evidence="2 3">
    <name type="scientific">Rhodovarius crocodyli</name>
    <dbReference type="NCBI Taxonomy" id="1979269"/>
    <lineage>
        <taxon>Bacteria</taxon>
        <taxon>Pseudomonadati</taxon>
        <taxon>Pseudomonadota</taxon>
        <taxon>Alphaproteobacteria</taxon>
        <taxon>Acetobacterales</taxon>
        <taxon>Roseomonadaceae</taxon>
        <taxon>Rhodovarius</taxon>
    </lineage>
</organism>
<gene>
    <name evidence="2" type="ORF">EOD42_14435</name>
</gene>
<dbReference type="Proteomes" id="UP000282957">
    <property type="component" value="Unassembled WGS sequence"/>
</dbReference>
<evidence type="ECO:0000313" key="3">
    <source>
        <dbReference type="Proteomes" id="UP000282957"/>
    </source>
</evidence>
<dbReference type="EMBL" id="SACL01000004">
    <property type="protein sequence ID" value="RVT96305.1"/>
    <property type="molecule type" value="Genomic_DNA"/>
</dbReference>
<evidence type="ECO:0000256" key="1">
    <source>
        <dbReference type="SAM" id="MobiDB-lite"/>
    </source>
</evidence>
<proteinExistence type="predicted"/>
<accession>A0A437MFA8</accession>